<dbReference type="AlphaFoldDB" id="A0A9P5YWV5"/>
<dbReference type="InterPro" id="IPR011990">
    <property type="entry name" value="TPR-like_helical_dom_sf"/>
</dbReference>
<dbReference type="Proteomes" id="UP000807469">
    <property type="component" value="Unassembled WGS sequence"/>
</dbReference>
<keyword evidence="2" id="KW-1185">Reference proteome</keyword>
<accession>A0A9P5YWV5</accession>
<gene>
    <name evidence="1" type="ORF">BDN70DRAFT_896687</name>
</gene>
<proteinExistence type="predicted"/>
<protein>
    <recommendedName>
        <fullName evidence="3">MalT-like TPR region domain-containing protein</fullName>
    </recommendedName>
</protein>
<dbReference type="Gene3D" id="1.25.40.10">
    <property type="entry name" value="Tetratricopeptide repeat domain"/>
    <property type="match status" value="2"/>
</dbReference>
<organism evidence="1 2">
    <name type="scientific">Pholiota conissans</name>
    <dbReference type="NCBI Taxonomy" id="109636"/>
    <lineage>
        <taxon>Eukaryota</taxon>
        <taxon>Fungi</taxon>
        <taxon>Dikarya</taxon>
        <taxon>Basidiomycota</taxon>
        <taxon>Agaricomycotina</taxon>
        <taxon>Agaricomycetes</taxon>
        <taxon>Agaricomycetidae</taxon>
        <taxon>Agaricales</taxon>
        <taxon>Agaricineae</taxon>
        <taxon>Strophariaceae</taxon>
        <taxon>Pholiota</taxon>
    </lineage>
</organism>
<dbReference type="SUPFAM" id="SSF48452">
    <property type="entry name" value="TPR-like"/>
    <property type="match status" value="2"/>
</dbReference>
<dbReference type="EMBL" id="MU155267">
    <property type="protein sequence ID" value="KAF9477258.1"/>
    <property type="molecule type" value="Genomic_DNA"/>
</dbReference>
<reference evidence="1" key="1">
    <citation type="submission" date="2020-11" db="EMBL/GenBank/DDBJ databases">
        <authorList>
            <consortium name="DOE Joint Genome Institute"/>
            <person name="Ahrendt S."/>
            <person name="Riley R."/>
            <person name="Andreopoulos W."/>
            <person name="Labutti K."/>
            <person name="Pangilinan J."/>
            <person name="Ruiz-Duenas F.J."/>
            <person name="Barrasa J.M."/>
            <person name="Sanchez-Garcia M."/>
            <person name="Camarero S."/>
            <person name="Miyauchi S."/>
            <person name="Serrano A."/>
            <person name="Linde D."/>
            <person name="Babiker R."/>
            <person name="Drula E."/>
            <person name="Ayuso-Fernandez I."/>
            <person name="Pacheco R."/>
            <person name="Padilla G."/>
            <person name="Ferreira P."/>
            <person name="Barriuso J."/>
            <person name="Kellner H."/>
            <person name="Castanera R."/>
            <person name="Alfaro M."/>
            <person name="Ramirez L."/>
            <person name="Pisabarro A.G."/>
            <person name="Kuo A."/>
            <person name="Tritt A."/>
            <person name="Lipzen A."/>
            <person name="He G."/>
            <person name="Yan M."/>
            <person name="Ng V."/>
            <person name="Cullen D."/>
            <person name="Martin F."/>
            <person name="Rosso M.-N."/>
            <person name="Henrissat B."/>
            <person name="Hibbett D."/>
            <person name="Martinez A.T."/>
            <person name="Grigoriev I.V."/>
        </authorList>
    </citation>
    <scope>NUCLEOTIDE SEQUENCE</scope>
    <source>
        <strain evidence="1">CIRM-BRFM 674</strain>
    </source>
</reference>
<name>A0A9P5YWV5_9AGAR</name>
<evidence type="ECO:0008006" key="3">
    <source>
        <dbReference type="Google" id="ProtNLM"/>
    </source>
</evidence>
<evidence type="ECO:0000313" key="2">
    <source>
        <dbReference type="Proteomes" id="UP000807469"/>
    </source>
</evidence>
<evidence type="ECO:0000313" key="1">
    <source>
        <dbReference type="EMBL" id="KAF9477258.1"/>
    </source>
</evidence>
<dbReference type="OrthoDB" id="3233825at2759"/>
<sequence length="290" mass="33040">MALERSSDLIIPHAKFLILRDLYESDLNHEKAEECTVRRFERAEFMLQTSLKLCTPDDLHGQANSLFKLAQLYNTQHRRSETEEYLARALYAYTQLQDLVGQANVVLHQAQMLADVRHSLEQALVLLKEHNNHASQVNAILELAHVLIQSDQLSDAQTLLLSPDLKRDFIHVPGLSATLAWLYICGGNFDKAEHYLVSAGELFQQQANKVRQAEVLLHLGIVHTKSNRPDKAEQALNAIPDLDTWEYIFIQSRRLWVLGDLRIVQGRLDEADSLLGEALTEIVRHNRGLL</sequence>
<comment type="caution">
    <text evidence="1">The sequence shown here is derived from an EMBL/GenBank/DDBJ whole genome shotgun (WGS) entry which is preliminary data.</text>
</comment>